<proteinExistence type="predicted"/>
<reference evidence="3" key="1">
    <citation type="submission" date="2016-11" db="EMBL/GenBank/DDBJ databases">
        <title>Trade-off between light-utilization and light-protection in marine flavobacteria.</title>
        <authorList>
            <person name="Kumagai Y."/>
            <person name="Yoshizawa S."/>
            <person name="Kogure K."/>
        </authorList>
    </citation>
    <scope>NUCLEOTIDE SEQUENCE [LARGE SCALE GENOMIC DNA]</scope>
    <source>
        <strain evidence="3">SG-18</strain>
    </source>
</reference>
<dbReference type="Proteomes" id="UP000239366">
    <property type="component" value="Unassembled WGS sequence"/>
</dbReference>
<dbReference type="EMBL" id="MQVX01000001">
    <property type="protein sequence ID" value="PQJ14646.1"/>
    <property type="molecule type" value="Genomic_DNA"/>
</dbReference>
<protein>
    <submittedName>
        <fullName evidence="2">Uncharacterized protein</fullName>
    </submittedName>
</protein>
<feature type="transmembrane region" description="Helical" evidence="1">
    <location>
        <begin position="63"/>
        <end position="82"/>
    </location>
</feature>
<feature type="transmembrane region" description="Helical" evidence="1">
    <location>
        <begin position="144"/>
        <end position="162"/>
    </location>
</feature>
<keyword evidence="1" id="KW-0812">Transmembrane</keyword>
<name>A0A2S7T5C0_9FLAO</name>
<evidence type="ECO:0000256" key="1">
    <source>
        <dbReference type="SAM" id="Phobius"/>
    </source>
</evidence>
<dbReference type="AlphaFoldDB" id="A0A2S7T5C0"/>
<dbReference type="RefSeq" id="WP_181044128.1">
    <property type="nucleotide sequence ID" value="NZ_MQVX01000001.1"/>
</dbReference>
<feature type="transmembrane region" description="Helical" evidence="1">
    <location>
        <begin position="25"/>
        <end position="51"/>
    </location>
</feature>
<accession>A0A2S7T5C0</accession>
<keyword evidence="1" id="KW-1133">Transmembrane helix</keyword>
<comment type="caution">
    <text evidence="2">The sequence shown here is derived from an EMBL/GenBank/DDBJ whole genome shotgun (WGS) entry which is preliminary data.</text>
</comment>
<gene>
    <name evidence="2" type="ORF">BST99_01815</name>
</gene>
<feature type="transmembrane region" description="Helical" evidence="1">
    <location>
        <begin position="111"/>
        <end position="132"/>
    </location>
</feature>
<sequence>MPLIFFEALFLLAYKEYLREDGWKQILLMAVSIAGMFLSKYHGALVVLLVVASYPAVTKRRSFWAVVGLVVLLMLPHTYWQYTHDWASIRFHLQGRSDITFKWNNLFNYLWSQPLILGPLVSLVLMPAAFLYKSQDRFERALRFVFIGVLVFFLLSSIRVYIHKHWTSIAVLPGLILAYNYLIPREKWQKYLRTLTLITLVLLVPARLYYVYDFVPDKWDGNLEVLHNWQSWAEELDSIAGEREVVFLNSYENASRYTYMTGKPAHCVSNYFFNNTHFDYWDGEDRLQGKSVFLINNKRKNQEFKTYNTGINVEIRYREIDNYRSYSKVWVEPLDEIEDMQAGGKRKLRVLVTNNHSYEVSAKNNPELPPYLGYFFLKGQGRGYSDGLSAEALELAPGESVEMEFTVKAPEKPGNYQLRFGVQTAWIPATINSRRHALKVTD</sequence>
<feature type="transmembrane region" description="Helical" evidence="1">
    <location>
        <begin position="168"/>
        <end position="184"/>
    </location>
</feature>
<feature type="transmembrane region" description="Helical" evidence="1">
    <location>
        <begin position="191"/>
        <end position="212"/>
    </location>
</feature>
<keyword evidence="1" id="KW-0472">Membrane</keyword>
<organism evidence="2 3">
    <name type="scientific">Aureicoccus marinus</name>
    <dbReference type="NCBI Taxonomy" id="754435"/>
    <lineage>
        <taxon>Bacteria</taxon>
        <taxon>Pseudomonadati</taxon>
        <taxon>Bacteroidota</taxon>
        <taxon>Flavobacteriia</taxon>
        <taxon>Flavobacteriales</taxon>
        <taxon>Flavobacteriaceae</taxon>
        <taxon>Aureicoccus</taxon>
    </lineage>
</organism>
<evidence type="ECO:0000313" key="2">
    <source>
        <dbReference type="EMBL" id="PQJ14646.1"/>
    </source>
</evidence>
<keyword evidence="3" id="KW-1185">Reference proteome</keyword>
<evidence type="ECO:0000313" key="3">
    <source>
        <dbReference type="Proteomes" id="UP000239366"/>
    </source>
</evidence>